<dbReference type="AlphaFoldDB" id="A0A8J8T0S7"/>
<dbReference type="OrthoDB" id="276065at2759"/>
<dbReference type="GO" id="GO:0003352">
    <property type="term" value="P:regulation of cilium movement"/>
    <property type="evidence" value="ECO:0007669"/>
    <property type="project" value="InterPro"/>
</dbReference>
<dbReference type="PANTHER" id="PTHR13238">
    <property type="entry name" value="PROTEIN C21ORF59"/>
    <property type="match status" value="1"/>
</dbReference>
<dbReference type="EMBL" id="RRYP01012069">
    <property type="protein sequence ID" value="TNV77346.1"/>
    <property type="molecule type" value="Genomic_DNA"/>
</dbReference>
<dbReference type="InterPro" id="IPR021298">
    <property type="entry name" value="CFAP298"/>
</dbReference>
<comment type="caution">
    <text evidence="2">The sequence shown here is derived from an EMBL/GenBank/DDBJ whole genome shotgun (WGS) entry which is preliminary data.</text>
</comment>
<evidence type="ECO:0000313" key="2">
    <source>
        <dbReference type="EMBL" id="TNV77346.1"/>
    </source>
</evidence>
<dbReference type="Pfam" id="PF11069">
    <property type="entry name" value="CFAP298"/>
    <property type="match status" value="1"/>
</dbReference>
<reference evidence="2" key="1">
    <citation type="submission" date="2019-06" db="EMBL/GenBank/DDBJ databases">
        <authorList>
            <person name="Zheng W."/>
        </authorList>
    </citation>
    <scope>NUCLEOTIDE SEQUENCE</scope>
    <source>
        <strain evidence="2">QDHG01</strain>
    </source>
</reference>
<protein>
    <submittedName>
        <fullName evidence="2">Uncharacterized protein</fullName>
    </submittedName>
</protein>
<dbReference type="Proteomes" id="UP000785679">
    <property type="component" value="Unassembled WGS sequence"/>
</dbReference>
<sequence length="294" mass="34068">MVILHLKKTDLNQFLYETYCGIKCEDLLNELCEINNLRLKLDRAAISLEDLATKGPMKPEELRGLKDYDEYVKNEDLTTINGLKKMPPKVGIREVPDDTHYRTGWLLSEDMTKKMLEQAMVTKELIHISQVAKKVCLTKAQMMEQLDIIRGLMMMAYPAYYGLGEWEPIKVILENREEFDEKMDLSDDLWADKSSLWICGKELQAGKCFSDYYGNNEKQKFVVKVQKRGTGAPAREALIDQDTHRKMLAFYHKKQEEQKKLEDDNEDAYMNSAWADSKQLKSSLQGTGGVKWKF</sequence>
<evidence type="ECO:0000256" key="1">
    <source>
        <dbReference type="ARBA" id="ARBA00009619"/>
    </source>
</evidence>
<organism evidence="2 3">
    <name type="scientific">Halteria grandinella</name>
    <dbReference type="NCBI Taxonomy" id="5974"/>
    <lineage>
        <taxon>Eukaryota</taxon>
        <taxon>Sar</taxon>
        <taxon>Alveolata</taxon>
        <taxon>Ciliophora</taxon>
        <taxon>Intramacronucleata</taxon>
        <taxon>Spirotrichea</taxon>
        <taxon>Stichotrichia</taxon>
        <taxon>Sporadotrichida</taxon>
        <taxon>Halteriidae</taxon>
        <taxon>Halteria</taxon>
    </lineage>
</organism>
<keyword evidence="3" id="KW-1185">Reference proteome</keyword>
<proteinExistence type="inferred from homology"/>
<accession>A0A8J8T0S7</accession>
<evidence type="ECO:0000313" key="3">
    <source>
        <dbReference type="Proteomes" id="UP000785679"/>
    </source>
</evidence>
<name>A0A8J8T0S7_HALGN</name>
<dbReference type="PANTHER" id="PTHR13238:SF0">
    <property type="entry name" value="CILIA- AND FLAGELLA-ASSOCIATED PROTEIN 298"/>
    <property type="match status" value="1"/>
</dbReference>
<gene>
    <name evidence="2" type="ORF">FGO68_gene14136</name>
</gene>
<comment type="similarity">
    <text evidence="1">Belongs to the CFAP298 family.</text>
</comment>